<dbReference type="Gene3D" id="3.30.750.24">
    <property type="entry name" value="STAS domain"/>
    <property type="match status" value="1"/>
</dbReference>
<dbReference type="PANTHER" id="PTHR43310">
    <property type="entry name" value="SULFATE TRANSPORTER YBAR-RELATED"/>
    <property type="match status" value="1"/>
</dbReference>
<comment type="caution">
    <text evidence="7">The sequence shown here is derived from an EMBL/GenBank/DDBJ whole genome shotgun (WGS) entry which is preliminary data.</text>
</comment>
<dbReference type="InterPro" id="IPR052706">
    <property type="entry name" value="Membrane-Transporter-like"/>
</dbReference>
<evidence type="ECO:0000256" key="3">
    <source>
        <dbReference type="ARBA" id="ARBA00022989"/>
    </source>
</evidence>
<evidence type="ECO:0000256" key="2">
    <source>
        <dbReference type="ARBA" id="ARBA00022692"/>
    </source>
</evidence>
<feature type="transmembrane region" description="Helical" evidence="5">
    <location>
        <begin position="348"/>
        <end position="381"/>
    </location>
</feature>
<feature type="transmembrane region" description="Helical" evidence="5">
    <location>
        <begin position="116"/>
        <end position="134"/>
    </location>
</feature>
<dbReference type="InterPro" id="IPR036513">
    <property type="entry name" value="STAS_dom_sf"/>
</dbReference>
<evidence type="ECO:0000256" key="5">
    <source>
        <dbReference type="SAM" id="Phobius"/>
    </source>
</evidence>
<feature type="transmembrane region" description="Helical" evidence="5">
    <location>
        <begin position="316"/>
        <end position="336"/>
    </location>
</feature>
<dbReference type="CDD" id="cd07042">
    <property type="entry name" value="STAS_SulP_like_sulfate_transporter"/>
    <property type="match status" value="1"/>
</dbReference>
<dbReference type="EMBL" id="JACGBB010000006">
    <property type="protein sequence ID" value="MBZ7987254.1"/>
    <property type="molecule type" value="Genomic_DNA"/>
</dbReference>
<name>A0ABS7WR91_9BACT</name>
<feature type="transmembrane region" description="Helical" evidence="5">
    <location>
        <begin position="220"/>
        <end position="242"/>
    </location>
</feature>
<keyword evidence="3 5" id="KW-1133">Transmembrane helix</keyword>
<keyword evidence="2 5" id="KW-0812">Transmembrane</keyword>
<accession>A0ABS7WR91</accession>
<feature type="transmembrane region" description="Helical" evidence="5">
    <location>
        <begin position="41"/>
        <end position="57"/>
    </location>
</feature>
<dbReference type="Pfam" id="PF01740">
    <property type="entry name" value="STAS"/>
    <property type="match status" value="1"/>
</dbReference>
<feature type="transmembrane region" description="Helical" evidence="5">
    <location>
        <begin position="140"/>
        <end position="160"/>
    </location>
</feature>
<reference evidence="7 8" key="1">
    <citation type="submission" date="2020-07" db="EMBL/GenBank/DDBJ databases">
        <title>Transfer of Campylobacter canadensis to the novel genus Avispirillum gen. nov., that also includes two novel species recovered from migratory waterfowl: Avispirillum anseris sp. nov. and Avispirillum brantae sp. nov.</title>
        <authorList>
            <person name="Miller W.G."/>
            <person name="Chapman M.H."/>
            <person name="Yee E."/>
            <person name="Inglis G.D."/>
        </authorList>
    </citation>
    <scope>NUCLEOTIDE SEQUENCE [LARGE SCALE GENOMIC DNA]</scope>
    <source>
        <strain evidence="7 8">L283</strain>
    </source>
</reference>
<proteinExistence type="predicted"/>
<dbReference type="SUPFAM" id="SSF52091">
    <property type="entry name" value="SpoIIaa-like"/>
    <property type="match status" value="1"/>
</dbReference>
<evidence type="ECO:0000313" key="8">
    <source>
        <dbReference type="Proteomes" id="UP000786183"/>
    </source>
</evidence>
<organism evidence="7 8">
    <name type="scientific">Campylobacter canadensis</name>
    <dbReference type="NCBI Taxonomy" id="449520"/>
    <lineage>
        <taxon>Bacteria</taxon>
        <taxon>Pseudomonadati</taxon>
        <taxon>Campylobacterota</taxon>
        <taxon>Epsilonproteobacteria</taxon>
        <taxon>Campylobacterales</taxon>
        <taxon>Campylobacteraceae</taxon>
        <taxon>Campylobacter</taxon>
    </lineage>
</organism>
<protein>
    <submittedName>
        <fullName evidence="7">SulP family inorganic anion transporter</fullName>
    </submittedName>
</protein>
<dbReference type="InterPro" id="IPR002645">
    <property type="entry name" value="STAS_dom"/>
</dbReference>
<dbReference type="PANTHER" id="PTHR43310:SF1">
    <property type="entry name" value="SULFATE TRANSPORTER YBAR-RELATED"/>
    <property type="match status" value="1"/>
</dbReference>
<keyword evidence="4 5" id="KW-0472">Membrane</keyword>
<dbReference type="Pfam" id="PF00916">
    <property type="entry name" value="Sulfate_transp"/>
    <property type="match status" value="2"/>
</dbReference>
<comment type="subcellular location">
    <subcellularLocation>
        <location evidence="1">Membrane</location>
        <topology evidence="1">Multi-pass membrane protein</topology>
    </subcellularLocation>
</comment>
<evidence type="ECO:0000256" key="4">
    <source>
        <dbReference type="ARBA" id="ARBA00023136"/>
    </source>
</evidence>
<dbReference type="Proteomes" id="UP000786183">
    <property type="component" value="Unassembled WGS sequence"/>
</dbReference>
<evidence type="ECO:0000256" key="1">
    <source>
        <dbReference type="ARBA" id="ARBA00004141"/>
    </source>
</evidence>
<feature type="domain" description="STAS" evidence="6">
    <location>
        <begin position="396"/>
        <end position="492"/>
    </location>
</feature>
<evidence type="ECO:0000259" key="6">
    <source>
        <dbReference type="PROSITE" id="PS50801"/>
    </source>
</evidence>
<sequence>MLNKKLNFSILKTEALAGLVVGFAIIPEAIAFSLIAGVSPQVGIYASICILLVNSIAGGRRALISAATGAMALVMVTLVKNYGIDYLLLAGILAGLIQILFAFLKIAKLMSYIPRSVMIAFVNALAILIFAAQLDEIRLFNLNALIVFIVALAIIYLFPLVPKIGKILPSSLLAIVLLTILSICFDFDVRSIKDLGELPSSLPSFLLPNVPLNLETLKIIFPYSLSLAIVGIVESLMTSSVLDEITASKSNKNRECIGQGISNIVANLFGGMAGCGMIGQSIINVKSGARTRISTFLAGFYLCLIILFFADFVNEIPMAVLVAIMTMVSIGTFDFSSIKKLKSNPFSYNFVMLSSMFITLYSHNLALGVVTGVILEALFFVNKLSSFLYCKKIINNDIITYEFSGQIFFKSTEKLYSEFDFVNIYKSVIIDVSKAHIWDLSAIYNLDKIILKLRQNGSKVQLLGLNEASASMLDKFSVINNEKESKKLLGGH</sequence>
<feature type="transmembrane region" description="Helical" evidence="5">
    <location>
        <begin position="293"/>
        <end position="310"/>
    </location>
</feature>
<gene>
    <name evidence="7" type="ORF">AVCANL283_03885</name>
</gene>
<feature type="transmembrane region" description="Helical" evidence="5">
    <location>
        <begin position="172"/>
        <end position="192"/>
    </location>
</feature>
<feature type="transmembrane region" description="Helical" evidence="5">
    <location>
        <begin position="86"/>
        <end position="104"/>
    </location>
</feature>
<dbReference type="InterPro" id="IPR011547">
    <property type="entry name" value="SLC26A/SulP_dom"/>
</dbReference>
<dbReference type="PROSITE" id="PS50801">
    <property type="entry name" value="STAS"/>
    <property type="match status" value="1"/>
</dbReference>
<evidence type="ECO:0000313" key="7">
    <source>
        <dbReference type="EMBL" id="MBZ7987254.1"/>
    </source>
</evidence>
<keyword evidence="8" id="KW-1185">Reference proteome</keyword>